<protein>
    <submittedName>
        <fullName evidence="1">Cleaved adhesin domain protein</fullName>
    </submittedName>
</protein>
<dbReference type="AlphaFoldDB" id="A0AAP0YNW0"/>
<name>A0AAP0YNW0_PREIN</name>
<evidence type="ECO:0000313" key="2">
    <source>
        <dbReference type="Proteomes" id="UP000032541"/>
    </source>
</evidence>
<accession>A0AAP0YNW0</accession>
<evidence type="ECO:0000313" key="1">
    <source>
        <dbReference type="EMBL" id="KJJ87674.1"/>
    </source>
</evidence>
<comment type="caution">
    <text evidence="1">The sequence shown here is derived from an EMBL/GenBank/DDBJ whole genome shotgun (WGS) entry which is preliminary data.</text>
</comment>
<proteinExistence type="predicted"/>
<dbReference type="Proteomes" id="UP000032541">
    <property type="component" value="Unassembled WGS sequence"/>
</dbReference>
<sequence length="39" mass="4576">MCKSIGLLLKETTITNTFLILYCSLKKSLITQEHLWDYL</sequence>
<gene>
    <name evidence="1" type="ORF">M573_104072</name>
</gene>
<reference evidence="1 2" key="1">
    <citation type="journal article" date="2015" name="BMC Genomics">
        <title>Comparative genome analysis of Prevotella intermedia strain isolated from infected root canal reveals features related to pathogenicity and adaptation.</title>
        <authorList>
            <person name="Ruan Y."/>
            <person name="Shen L."/>
            <person name="Zou Y."/>
            <person name="Qi Z."/>
            <person name="Yin J."/>
            <person name="Jiang J."/>
            <person name="Guo L."/>
            <person name="He L."/>
            <person name="Chen Z."/>
            <person name="Tang Z."/>
            <person name="Qin S."/>
        </authorList>
    </citation>
    <scope>NUCLEOTIDE SEQUENCE [LARGE SCALE GENOMIC DNA]</scope>
    <source>
        <strain evidence="1 2">ZT</strain>
    </source>
</reference>
<organism evidence="1 2">
    <name type="scientific">Prevotella intermedia ZT</name>
    <dbReference type="NCBI Taxonomy" id="1347790"/>
    <lineage>
        <taxon>Bacteria</taxon>
        <taxon>Pseudomonadati</taxon>
        <taxon>Bacteroidota</taxon>
        <taxon>Bacteroidia</taxon>
        <taxon>Bacteroidales</taxon>
        <taxon>Prevotellaceae</taxon>
        <taxon>Prevotella</taxon>
    </lineage>
</organism>
<dbReference type="EMBL" id="ATMK01000004">
    <property type="protein sequence ID" value="KJJ87674.1"/>
    <property type="molecule type" value="Genomic_DNA"/>
</dbReference>